<evidence type="ECO:0000313" key="3">
    <source>
        <dbReference type="Proteomes" id="UP000199041"/>
    </source>
</evidence>
<dbReference type="OrthoDB" id="9805728at2"/>
<protein>
    <submittedName>
        <fullName evidence="2">L-ascorbate metabolism protein UlaG, beta-lactamase superfamily</fullName>
    </submittedName>
</protein>
<dbReference type="STRING" id="551991.SAMN05192529_1118"/>
<dbReference type="Proteomes" id="UP000199041">
    <property type="component" value="Unassembled WGS sequence"/>
</dbReference>
<dbReference type="InterPro" id="IPR001279">
    <property type="entry name" value="Metallo-B-lactamas"/>
</dbReference>
<dbReference type="EMBL" id="FNQY01000011">
    <property type="protein sequence ID" value="SEA22581.1"/>
    <property type="molecule type" value="Genomic_DNA"/>
</dbReference>
<dbReference type="GO" id="GO:0070290">
    <property type="term" value="F:N-acylphosphatidylethanolamine-specific phospholipase D activity"/>
    <property type="evidence" value="ECO:0007669"/>
    <property type="project" value="InterPro"/>
</dbReference>
<proteinExistence type="predicted"/>
<dbReference type="PIRSF" id="PIRSF038896">
    <property type="entry name" value="NAPE-PLD"/>
    <property type="match status" value="1"/>
</dbReference>
<dbReference type="SUPFAM" id="SSF56281">
    <property type="entry name" value="Metallo-hydrolase/oxidoreductase"/>
    <property type="match status" value="1"/>
</dbReference>
<reference evidence="2 3" key="1">
    <citation type="submission" date="2016-10" db="EMBL/GenBank/DDBJ databases">
        <authorList>
            <person name="de Groot N.N."/>
        </authorList>
    </citation>
    <scope>NUCLEOTIDE SEQUENCE [LARGE SCALE GENOMIC DNA]</scope>
    <source>
        <strain evidence="2 3">Vu-144</strain>
    </source>
</reference>
<keyword evidence="3" id="KW-1185">Reference proteome</keyword>
<dbReference type="PANTHER" id="PTHR15032:SF4">
    <property type="entry name" value="N-ACYL-PHOSPHATIDYLETHANOLAMINE-HYDROLYZING PHOSPHOLIPASE D"/>
    <property type="match status" value="1"/>
</dbReference>
<organism evidence="2 3">
    <name type="scientific">Arachidicoccus rhizosphaerae</name>
    <dbReference type="NCBI Taxonomy" id="551991"/>
    <lineage>
        <taxon>Bacteria</taxon>
        <taxon>Pseudomonadati</taxon>
        <taxon>Bacteroidota</taxon>
        <taxon>Chitinophagia</taxon>
        <taxon>Chitinophagales</taxon>
        <taxon>Chitinophagaceae</taxon>
        <taxon>Arachidicoccus</taxon>
    </lineage>
</organism>
<sequence>MMLIKQFGQAPIGNRLKKLQASAHYDTKTGTFLNIHETPTLTEGYSMSQVMYNFLFKKHPRVNPSQPIPVIKTDITSLDLTQNLLIWFGHSSYYFQLNGQRFLVDPVFSGNASPIPGSNKPFKGTKIYSAQDMPVIDYLVITHDHYDHLDYPTILQLQSKVKKVICGLGVGQHFLYWGYGLQQLIELDWHQKLNLANLTELYTAPARHFSGRGFKRNNTLWLSFVLTTPSFKLYLGGDSGYDSHFKELGEKFQGFDLVLLDNGQYNPAWQAIHMLPYETLQAAHDLKTKRLMPVHNSKFKLSVHPWDEPLQTISALNAAGSQPLPLVTPTIGEIVWLDQPDQPFQHWWEQLE</sequence>
<dbReference type="Gene3D" id="3.60.15.10">
    <property type="entry name" value="Ribonuclease Z/Hydroxyacylglutathione hydrolase-like"/>
    <property type="match status" value="1"/>
</dbReference>
<accession>A0A1H3ZGS0</accession>
<evidence type="ECO:0000259" key="1">
    <source>
        <dbReference type="Pfam" id="PF12706"/>
    </source>
</evidence>
<dbReference type="Pfam" id="PF12706">
    <property type="entry name" value="Lactamase_B_2"/>
    <property type="match status" value="1"/>
</dbReference>
<dbReference type="GO" id="GO:0005737">
    <property type="term" value="C:cytoplasm"/>
    <property type="evidence" value="ECO:0007669"/>
    <property type="project" value="TreeGrafter"/>
</dbReference>
<dbReference type="InterPro" id="IPR036866">
    <property type="entry name" value="RibonucZ/Hydroxyglut_hydro"/>
</dbReference>
<name>A0A1H3ZGS0_9BACT</name>
<dbReference type="InterPro" id="IPR024884">
    <property type="entry name" value="NAPE-PLD"/>
</dbReference>
<feature type="domain" description="Metallo-beta-lactamase" evidence="1">
    <location>
        <begin position="101"/>
        <end position="295"/>
    </location>
</feature>
<dbReference type="RefSeq" id="WP_091397799.1">
    <property type="nucleotide sequence ID" value="NZ_FNQY01000011.1"/>
</dbReference>
<dbReference type="PANTHER" id="PTHR15032">
    <property type="entry name" value="N-ACYL-PHOSPHATIDYLETHANOLAMINE-HYDROLYZING PHOSPHOLIPASE D"/>
    <property type="match status" value="1"/>
</dbReference>
<dbReference type="AlphaFoldDB" id="A0A1H3ZGS0"/>
<dbReference type="GO" id="GO:0008270">
    <property type="term" value="F:zinc ion binding"/>
    <property type="evidence" value="ECO:0007669"/>
    <property type="project" value="InterPro"/>
</dbReference>
<evidence type="ECO:0000313" key="2">
    <source>
        <dbReference type="EMBL" id="SEA22581.1"/>
    </source>
</evidence>
<gene>
    <name evidence="2" type="ORF">SAMN05192529_1118</name>
</gene>